<dbReference type="EMBL" id="DAKRPA010000313">
    <property type="protein sequence ID" value="DAZ93478.1"/>
    <property type="molecule type" value="Genomic_DNA"/>
</dbReference>
<evidence type="ECO:0000313" key="2">
    <source>
        <dbReference type="Proteomes" id="UP001146120"/>
    </source>
</evidence>
<reference evidence="1" key="2">
    <citation type="journal article" date="2023" name="Microbiol Resour">
        <title>Decontamination and Annotation of the Draft Genome Sequence of the Oomycete Lagenidium giganteum ARSEF 373.</title>
        <authorList>
            <person name="Morgan W.R."/>
            <person name="Tartar A."/>
        </authorList>
    </citation>
    <scope>NUCLEOTIDE SEQUENCE</scope>
    <source>
        <strain evidence="1">ARSEF 373</strain>
    </source>
</reference>
<evidence type="ECO:0008006" key="3">
    <source>
        <dbReference type="Google" id="ProtNLM"/>
    </source>
</evidence>
<reference evidence="1" key="1">
    <citation type="submission" date="2022-11" db="EMBL/GenBank/DDBJ databases">
        <authorList>
            <person name="Morgan W.R."/>
            <person name="Tartar A."/>
        </authorList>
    </citation>
    <scope>NUCLEOTIDE SEQUENCE</scope>
    <source>
        <strain evidence="1">ARSEF 373</strain>
    </source>
</reference>
<sequence>MVYDNPTTIPTEILFATSCCRRGRIGRNAYRLALPHRYVALGRHATFNVDQLEPSLDVPDIFKDRQITTAAPRMYDEEGERVDVIKDLLAARSQGDRRQYLCTWGDLPDSANSWRYEFDIRHVSHWATLLQRLQYRQDSSRRRRSRPN</sequence>
<protein>
    <recommendedName>
        <fullName evidence="3">Chromo domain-containing protein</fullName>
    </recommendedName>
</protein>
<accession>A0AAV2YJL2</accession>
<dbReference type="InterPro" id="IPR016197">
    <property type="entry name" value="Chromo-like_dom_sf"/>
</dbReference>
<name>A0AAV2YJL2_9STRA</name>
<comment type="caution">
    <text evidence="1">The sequence shown here is derived from an EMBL/GenBank/DDBJ whole genome shotgun (WGS) entry which is preliminary data.</text>
</comment>
<dbReference type="AlphaFoldDB" id="A0AAV2YJL2"/>
<evidence type="ECO:0000313" key="1">
    <source>
        <dbReference type="EMBL" id="DAZ93478.1"/>
    </source>
</evidence>
<dbReference type="SUPFAM" id="SSF54160">
    <property type="entry name" value="Chromo domain-like"/>
    <property type="match status" value="1"/>
</dbReference>
<gene>
    <name evidence="1" type="ORF">N0F65_002556</name>
</gene>
<organism evidence="1 2">
    <name type="scientific">Lagenidium giganteum</name>
    <dbReference type="NCBI Taxonomy" id="4803"/>
    <lineage>
        <taxon>Eukaryota</taxon>
        <taxon>Sar</taxon>
        <taxon>Stramenopiles</taxon>
        <taxon>Oomycota</taxon>
        <taxon>Peronosporomycetes</taxon>
        <taxon>Pythiales</taxon>
        <taxon>Pythiaceae</taxon>
    </lineage>
</organism>
<proteinExistence type="predicted"/>
<dbReference type="Proteomes" id="UP001146120">
    <property type="component" value="Unassembled WGS sequence"/>
</dbReference>
<keyword evidence="2" id="KW-1185">Reference proteome</keyword>